<protein>
    <submittedName>
        <fullName evidence="2">Uncharacterized protein</fullName>
    </submittedName>
</protein>
<keyword evidence="1" id="KW-1133">Transmembrane helix</keyword>
<accession>A0A1A9WT41</accession>
<name>A0A1A9WT41_9MUSC</name>
<proteinExistence type="predicted"/>
<keyword evidence="1" id="KW-0472">Membrane</keyword>
<feature type="transmembrane region" description="Helical" evidence="1">
    <location>
        <begin position="68"/>
        <end position="89"/>
    </location>
</feature>
<reference evidence="3" key="1">
    <citation type="submission" date="2014-03" db="EMBL/GenBank/DDBJ databases">
        <authorList>
            <person name="Aksoy S."/>
            <person name="Warren W."/>
            <person name="Wilson R.K."/>
        </authorList>
    </citation>
    <scope>NUCLEOTIDE SEQUENCE [LARGE SCALE GENOMIC DNA]</scope>
    <source>
        <strain evidence="3">IAEA</strain>
    </source>
</reference>
<evidence type="ECO:0000313" key="2">
    <source>
        <dbReference type="EnsemblMetazoa" id="GBRI030983-PA"/>
    </source>
</evidence>
<sequence length="109" mass="12254">MLTQFCDKILNSSCATCNKPMSVSSSFSLPFVFIKYSTILSRLVTALEYHKYTSYQKLSIIPKLNHPIVAINQVGWLVGWLAGSLAGWLSGWLVDWLLTGWLVDWLLTG</sequence>
<dbReference type="AlphaFoldDB" id="A0A1A9WT41"/>
<dbReference type="Proteomes" id="UP000091820">
    <property type="component" value="Unassembled WGS sequence"/>
</dbReference>
<evidence type="ECO:0000313" key="3">
    <source>
        <dbReference type="Proteomes" id="UP000091820"/>
    </source>
</evidence>
<organism evidence="2 3">
    <name type="scientific">Glossina brevipalpis</name>
    <dbReference type="NCBI Taxonomy" id="37001"/>
    <lineage>
        <taxon>Eukaryota</taxon>
        <taxon>Metazoa</taxon>
        <taxon>Ecdysozoa</taxon>
        <taxon>Arthropoda</taxon>
        <taxon>Hexapoda</taxon>
        <taxon>Insecta</taxon>
        <taxon>Pterygota</taxon>
        <taxon>Neoptera</taxon>
        <taxon>Endopterygota</taxon>
        <taxon>Diptera</taxon>
        <taxon>Brachycera</taxon>
        <taxon>Muscomorpha</taxon>
        <taxon>Hippoboscoidea</taxon>
        <taxon>Glossinidae</taxon>
        <taxon>Glossina</taxon>
    </lineage>
</organism>
<dbReference type="EnsemblMetazoa" id="GBRI030983-RA">
    <property type="protein sequence ID" value="GBRI030983-PA"/>
    <property type="gene ID" value="GBRI030983"/>
</dbReference>
<evidence type="ECO:0000256" key="1">
    <source>
        <dbReference type="SAM" id="Phobius"/>
    </source>
</evidence>
<keyword evidence="1" id="KW-0812">Transmembrane</keyword>
<keyword evidence="3" id="KW-1185">Reference proteome</keyword>
<reference evidence="2" key="2">
    <citation type="submission" date="2020-05" db="UniProtKB">
        <authorList>
            <consortium name="EnsemblMetazoa"/>
        </authorList>
    </citation>
    <scope>IDENTIFICATION</scope>
    <source>
        <strain evidence="2">IAEA</strain>
    </source>
</reference>
<dbReference type="VEuPathDB" id="VectorBase:GBRI030983"/>